<sequence length="149" mass="17121">MLNDLYRKLVMEHAKYRRNHKRLEGENVRKVHYKNPTCGDVITLYIQLEGERINDVAFEGEGCSISMASSSMMTELIKNKDLNNVSIVRNEFEQLIRKGKQSNDDIDLGDAMSLRGVYRLRARHNCALMAWQALDKLLADVSAYKGVEK</sequence>
<dbReference type="InterPro" id="IPR002871">
    <property type="entry name" value="NIF_FeS_clus_asmbl_NifU_N"/>
</dbReference>
<dbReference type="SUPFAM" id="SSF82649">
    <property type="entry name" value="SufE/NifU"/>
    <property type="match status" value="1"/>
</dbReference>
<dbReference type="CDD" id="cd06664">
    <property type="entry name" value="IscU_like"/>
    <property type="match status" value="1"/>
</dbReference>
<dbReference type="Pfam" id="PF01592">
    <property type="entry name" value="NifU_N"/>
    <property type="match status" value="1"/>
</dbReference>
<dbReference type="NCBIfam" id="TIGR01994">
    <property type="entry name" value="SUF_scaf_2"/>
    <property type="match status" value="1"/>
</dbReference>
<comment type="caution">
    <text evidence="2">The sequence shown here is derived from an EMBL/GenBank/DDBJ whole genome shotgun (WGS) entry which is preliminary data.</text>
</comment>
<name>A0ABT9ZPV0_9BACI</name>
<evidence type="ECO:0000313" key="2">
    <source>
        <dbReference type="EMBL" id="MDQ0252746.1"/>
    </source>
</evidence>
<reference evidence="2 3" key="1">
    <citation type="submission" date="2023-07" db="EMBL/GenBank/DDBJ databases">
        <title>Genomic Encyclopedia of Type Strains, Phase IV (KMG-IV): sequencing the most valuable type-strain genomes for metagenomic binning, comparative biology and taxonomic classification.</title>
        <authorList>
            <person name="Goeker M."/>
        </authorList>
    </citation>
    <scope>NUCLEOTIDE SEQUENCE [LARGE SCALE GENOMIC DNA]</scope>
    <source>
        <strain evidence="2 3">DSM 9768</strain>
    </source>
</reference>
<feature type="domain" description="NIF system FeS cluster assembly NifU N-terminal" evidence="1">
    <location>
        <begin position="6"/>
        <end position="126"/>
    </location>
</feature>
<evidence type="ECO:0000259" key="1">
    <source>
        <dbReference type="Pfam" id="PF01592"/>
    </source>
</evidence>
<proteinExistence type="predicted"/>
<keyword evidence="3" id="KW-1185">Reference proteome</keyword>
<dbReference type="Gene3D" id="3.90.1010.10">
    <property type="match status" value="1"/>
</dbReference>
<dbReference type="EMBL" id="JAUSUG010000001">
    <property type="protein sequence ID" value="MDQ0252746.1"/>
    <property type="molecule type" value="Genomic_DNA"/>
</dbReference>
<dbReference type="RefSeq" id="WP_307320505.1">
    <property type="nucleotide sequence ID" value="NZ_JAUSUG010000001.1"/>
</dbReference>
<accession>A0ABT9ZPV0</accession>
<organism evidence="2 3">
    <name type="scientific">Evansella vedderi</name>
    <dbReference type="NCBI Taxonomy" id="38282"/>
    <lineage>
        <taxon>Bacteria</taxon>
        <taxon>Bacillati</taxon>
        <taxon>Bacillota</taxon>
        <taxon>Bacilli</taxon>
        <taxon>Bacillales</taxon>
        <taxon>Bacillaceae</taxon>
        <taxon>Evansella</taxon>
    </lineage>
</organism>
<evidence type="ECO:0000313" key="3">
    <source>
        <dbReference type="Proteomes" id="UP001230005"/>
    </source>
</evidence>
<dbReference type="Proteomes" id="UP001230005">
    <property type="component" value="Unassembled WGS sequence"/>
</dbReference>
<dbReference type="PANTHER" id="PTHR10093">
    <property type="entry name" value="IRON-SULFUR CLUSTER ASSEMBLY ENZYME NIFU HOMOLOG"/>
    <property type="match status" value="1"/>
</dbReference>
<protein>
    <submittedName>
        <fullName evidence="2">Nitrogen fixation NifU-like protein</fullName>
    </submittedName>
</protein>
<gene>
    <name evidence="2" type="ORF">J2S74_000118</name>
</gene>